<keyword evidence="5" id="KW-0862">Zinc</keyword>
<dbReference type="InterPro" id="IPR013087">
    <property type="entry name" value="Znf_C2H2_type"/>
</dbReference>
<feature type="domain" description="C2H2-type" evidence="9">
    <location>
        <begin position="155"/>
        <end position="185"/>
    </location>
</feature>
<evidence type="ECO:0000256" key="2">
    <source>
        <dbReference type="ARBA" id="ARBA00022723"/>
    </source>
</evidence>
<dbReference type="SMART" id="SM00355">
    <property type="entry name" value="ZnF_C2H2"/>
    <property type="match status" value="4"/>
</dbReference>
<dbReference type="Proteomes" id="UP000326759">
    <property type="component" value="Unassembled WGS sequence"/>
</dbReference>
<dbReference type="SUPFAM" id="SSF57667">
    <property type="entry name" value="beta-beta-alpha zinc fingers"/>
    <property type="match status" value="3"/>
</dbReference>
<feature type="compositionally biased region" description="Low complexity" evidence="8">
    <location>
        <begin position="414"/>
        <end position="436"/>
    </location>
</feature>
<accession>A0A5N5TA84</accession>
<gene>
    <name evidence="10" type="ORF">Anas_06699</name>
</gene>
<feature type="domain" description="C2H2-type" evidence="9">
    <location>
        <begin position="242"/>
        <end position="272"/>
    </location>
</feature>
<evidence type="ECO:0000256" key="1">
    <source>
        <dbReference type="ARBA" id="ARBA00004123"/>
    </source>
</evidence>
<dbReference type="FunFam" id="3.30.160.60:FF:000145">
    <property type="entry name" value="Zinc finger protein 574"/>
    <property type="match status" value="1"/>
</dbReference>
<dbReference type="FunFam" id="3.30.160.60:FF:000358">
    <property type="entry name" value="zinc finger protein 24"/>
    <property type="match status" value="1"/>
</dbReference>
<keyword evidence="6" id="KW-0539">Nucleus</keyword>
<proteinExistence type="predicted"/>
<evidence type="ECO:0000313" key="10">
    <source>
        <dbReference type="EMBL" id="KAB7503501.1"/>
    </source>
</evidence>
<keyword evidence="3" id="KW-0677">Repeat</keyword>
<evidence type="ECO:0000256" key="5">
    <source>
        <dbReference type="ARBA" id="ARBA00022833"/>
    </source>
</evidence>
<feature type="compositionally biased region" description="Polar residues" evidence="8">
    <location>
        <begin position="592"/>
        <end position="603"/>
    </location>
</feature>
<comment type="caution">
    <text evidence="10">The sequence shown here is derived from an EMBL/GenBank/DDBJ whole genome shotgun (WGS) entry which is preliminary data.</text>
</comment>
<reference evidence="10 11" key="1">
    <citation type="journal article" date="2019" name="PLoS Biol.">
        <title>Sex chromosomes control vertical transmission of feminizing Wolbachia symbionts in an isopod.</title>
        <authorList>
            <person name="Becking T."/>
            <person name="Chebbi M.A."/>
            <person name="Giraud I."/>
            <person name="Moumen B."/>
            <person name="Laverre T."/>
            <person name="Caubet Y."/>
            <person name="Peccoud J."/>
            <person name="Gilbert C."/>
            <person name="Cordaux R."/>
        </authorList>
    </citation>
    <scope>NUCLEOTIDE SEQUENCE [LARGE SCALE GENOMIC DNA]</scope>
    <source>
        <strain evidence="10">ANa2</strain>
        <tissue evidence="10">Whole body excluding digestive tract and cuticle</tissue>
    </source>
</reference>
<feature type="region of interest" description="Disordered" evidence="8">
    <location>
        <begin position="408"/>
        <end position="457"/>
    </location>
</feature>
<keyword evidence="2" id="KW-0479">Metal-binding</keyword>
<dbReference type="AlphaFoldDB" id="A0A5N5TA84"/>
<evidence type="ECO:0000256" key="4">
    <source>
        <dbReference type="ARBA" id="ARBA00022771"/>
    </source>
</evidence>
<dbReference type="GO" id="GO:0005634">
    <property type="term" value="C:nucleus"/>
    <property type="evidence" value="ECO:0007669"/>
    <property type="project" value="UniProtKB-SubCell"/>
</dbReference>
<evidence type="ECO:0000256" key="3">
    <source>
        <dbReference type="ARBA" id="ARBA00022737"/>
    </source>
</evidence>
<evidence type="ECO:0000256" key="7">
    <source>
        <dbReference type="PROSITE-ProRule" id="PRU00042"/>
    </source>
</evidence>
<feature type="domain" description="C2H2-type" evidence="9">
    <location>
        <begin position="186"/>
        <end position="213"/>
    </location>
</feature>
<evidence type="ECO:0000259" key="9">
    <source>
        <dbReference type="PROSITE" id="PS50157"/>
    </source>
</evidence>
<feature type="compositionally biased region" description="Polar residues" evidence="8">
    <location>
        <begin position="437"/>
        <end position="457"/>
    </location>
</feature>
<evidence type="ECO:0000256" key="8">
    <source>
        <dbReference type="SAM" id="MobiDB-lite"/>
    </source>
</evidence>
<dbReference type="Gene3D" id="3.30.160.60">
    <property type="entry name" value="Classic Zinc Finger"/>
    <property type="match status" value="2"/>
</dbReference>
<dbReference type="PROSITE" id="PS00028">
    <property type="entry name" value="ZINC_FINGER_C2H2_1"/>
    <property type="match status" value="4"/>
</dbReference>
<dbReference type="OrthoDB" id="6370259at2759"/>
<name>A0A5N5TA84_9CRUS</name>
<comment type="subcellular location">
    <subcellularLocation>
        <location evidence="1">Nucleus</location>
    </subcellularLocation>
</comment>
<dbReference type="EMBL" id="SEYY01005060">
    <property type="protein sequence ID" value="KAB7503501.1"/>
    <property type="molecule type" value="Genomic_DNA"/>
</dbReference>
<dbReference type="GO" id="GO:0000981">
    <property type="term" value="F:DNA-binding transcription factor activity, RNA polymerase II-specific"/>
    <property type="evidence" value="ECO:0007669"/>
    <property type="project" value="TreeGrafter"/>
</dbReference>
<keyword evidence="11" id="KW-1185">Reference proteome</keyword>
<dbReference type="GO" id="GO:0008270">
    <property type="term" value="F:zinc ion binding"/>
    <property type="evidence" value="ECO:0007669"/>
    <property type="project" value="UniProtKB-KW"/>
</dbReference>
<feature type="region of interest" description="Disordered" evidence="8">
    <location>
        <begin position="581"/>
        <end position="617"/>
    </location>
</feature>
<feature type="region of interest" description="Disordered" evidence="8">
    <location>
        <begin position="270"/>
        <end position="291"/>
    </location>
</feature>
<evidence type="ECO:0000256" key="6">
    <source>
        <dbReference type="ARBA" id="ARBA00023242"/>
    </source>
</evidence>
<dbReference type="PANTHER" id="PTHR24379">
    <property type="entry name" value="KRAB AND ZINC FINGER DOMAIN-CONTAINING"/>
    <property type="match status" value="1"/>
</dbReference>
<dbReference type="PROSITE" id="PS50157">
    <property type="entry name" value="ZINC_FINGER_C2H2_2"/>
    <property type="match status" value="4"/>
</dbReference>
<protein>
    <submittedName>
        <fullName evidence="10">Zinc finger protein</fullName>
    </submittedName>
</protein>
<keyword evidence="4 7" id="KW-0863">Zinc-finger</keyword>
<organism evidence="10 11">
    <name type="scientific">Armadillidium nasatum</name>
    <dbReference type="NCBI Taxonomy" id="96803"/>
    <lineage>
        <taxon>Eukaryota</taxon>
        <taxon>Metazoa</taxon>
        <taxon>Ecdysozoa</taxon>
        <taxon>Arthropoda</taxon>
        <taxon>Crustacea</taxon>
        <taxon>Multicrustacea</taxon>
        <taxon>Malacostraca</taxon>
        <taxon>Eumalacostraca</taxon>
        <taxon>Peracarida</taxon>
        <taxon>Isopoda</taxon>
        <taxon>Oniscidea</taxon>
        <taxon>Crinocheta</taxon>
        <taxon>Armadillidiidae</taxon>
        <taxon>Armadillidium</taxon>
    </lineage>
</organism>
<dbReference type="InterPro" id="IPR036236">
    <property type="entry name" value="Znf_C2H2_sf"/>
</dbReference>
<feature type="domain" description="C2H2-type" evidence="9">
    <location>
        <begin position="214"/>
        <end position="241"/>
    </location>
</feature>
<sequence>MSGNSIHCTHCGDSFERGKKYNEHNCVQREYTSMQIKSEPEEQEDHDEDDNLLQLTSDEISGELINIKTENVEKLDDAFMNDDGDDSLRECEQEDPLGFSTNIYVNDNVDNAEVETNVPDNPISIEGNVRNRESSVVKKNNKSVKSLPYKYLEDYSCQCKLCDKVCPSREEILKHFNESHKSYRPFECGVCGKKFVHKHYVNLHMRVHTGERPYVCQLCPRSYSHKTSFTIHMRIHNGIRPYACECSICGIYCATQASITGHINLHHYNLKPDSEPPPPEKTLVKDSTSGILGTKAPEPRSLYRLASQITGSGEKFIHTPKARAPRLISTINSRISTRIIEVTSKDTPISIPSNTKKSTSKKINCVLPKQTPSLDSEENKAMSYQEFLNWQERMLTNQGLIVKGYSSATNENHSTSSSNAGTTTTITSTNVATSSSKKPGNSNIKNTQTPASSSPSLPKQQYLLLSQTTDGNSTKILLPLGMMDQGQNGKQMVPLNLPTILSSNSGSTTAGAQGSRPLIFLPQATNNQPLLLLSNGGQKMLLMPSQNISKTTPTNSQTNENKILPKVEIKKELEDNIFAPEMTIKTEHEPLTETSTTDFQSSIKIKDEPQSYDESSQ</sequence>
<dbReference type="PANTHER" id="PTHR24379:SF127">
    <property type="entry name" value="BLOODY FINGERS-RELATED"/>
    <property type="match status" value="1"/>
</dbReference>
<dbReference type="Pfam" id="PF00096">
    <property type="entry name" value="zf-C2H2"/>
    <property type="match status" value="2"/>
</dbReference>
<dbReference type="GO" id="GO:0000977">
    <property type="term" value="F:RNA polymerase II transcription regulatory region sequence-specific DNA binding"/>
    <property type="evidence" value="ECO:0007669"/>
    <property type="project" value="TreeGrafter"/>
</dbReference>
<evidence type="ECO:0000313" key="11">
    <source>
        <dbReference type="Proteomes" id="UP000326759"/>
    </source>
</evidence>